<dbReference type="CDD" id="cd02440">
    <property type="entry name" value="AdoMet_MTases"/>
    <property type="match status" value="1"/>
</dbReference>
<evidence type="ECO:0000256" key="3">
    <source>
        <dbReference type="PROSITE-ProRule" id="PRU00182"/>
    </source>
</evidence>
<dbReference type="GO" id="GO:0008168">
    <property type="term" value="F:methyltransferase activity"/>
    <property type="evidence" value="ECO:0007669"/>
    <property type="project" value="InterPro"/>
</dbReference>
<dbReference type="Gene3D" id="3.40.50.150">
    <property type="entry name" value="Vaccinia Virus protein VP39"/>
    <property type="match status" value="1"/>
</dbReference>
<proteinExistence type="inferred from homology"/>
<dbReference type="Pfam" id="PF01479">
    <property type="entry name" value="S4"/>
    <property type="match status" value="1"/>
</dbReference>
<gene>
    <name evidence="5" type="ordered locus">Adeg_1397</name>
</gene>
<evidence type="ECO:0000256" key="1">
    <source>
        <dbReference type="ARBA" id="ARBA00022884"/>
    </source>
</evidence>
<dbReference type="STRING" id="429009.Adeg_1397"/>
<dbReference type="PANTHER" id="PTHR32319">
    <property type="entry name" value="BACTERIAL HEMOLYSIN-LIKE PROTEIN"/>
    <property type="match status" value="1"/>
</dbReference>
<name>C9R870_AMMDK</name>
<dbReference type="InterPro" id="IPR036986">
    <property type="entry name" value="S4_RNA-bd_sf"/>
</dbReference>
<evidence type="ECO:0000256" key="2">
    <source>
        <dbReference type="ARBA" id="ARBA00029460"/>
    </source>
</evidence>
<dbReference type="PROSITE" id="PS50889">
    <property type="entry name" value="S4"/>
    <property type="match status" value="1"/>
</dbReference>
<dbReference type="SUPFAM" id="SSF55174">
    <property type="entry name" value="Alpha-L RNA-binding motif"/>
    <property type="match status" value="1"/>
</dbReference>
<dbReference type="InterPro" id="IPR002877">
    <property type="entry name" value="RNA_MeTrfase_FtsJ_dom"/>
</dbReference>
<protein>
    <submittedName>
        <fullName evidence="5">Hemolysin A</fullName>
    </submittedName>
</protein>
<dbReference type="InterPro" id="IPR002942">
    <property type="entry name" value="S4_RNA-bd"/>
</dbReference>
<dbReference type="RefSeq" id="WP_015739376.1">
    <property type="nucleotide sequence ID" value="NC_013385.1"/>
</dbReference>
<dbReference type="eggNOG" id="COG1189">
    <property type="taxonomic scope" value="Bacteria"/>
</dbReference>
<evidence type="ECO:0000313" key="6">
    <source>
        <dbReference type="Proteomes" id="UP000002620"/>
    </source>
</evidence>
<keyword evidence="1 3" id="KW-0694">RNA-binding</keyword>
<dbReference type="HOGENOM" id="CLU_058015_3_0_9"/>
<accession>C9R870</accession>
<dbReference type="SUPFAM" id="SSF53335">
    <property type="entry name" value="S-adenosyl-L-methionine-dependent methyltransferases"/>
    <property type="match status" value="1"/>
</dbReference>
<dbReference type="InterPro" id="IPR047048">
    <property type="entry name" value="TlyA"/>
</dbReference>
<dbReference type="SMART" id="SM00363">
    <property type="entry name" value="S4"/>
    <property type="match status" value="1"/>
</dbReference>
<dbReference type="NCBIfam" id="TIGR00478">
    <property type="entry name" value="tly"/>
    <property type="match status" value="1"/>
</dbReference>
<dbReference type="GO" id="GO:0003723">
    <property type="term" value="F:RNA binding"/>
    <property type="evidence" value="ECO:0007669"/>
    <property type="project" value="UniProtKB-KW"/>
</dbReference>
<dbReference type="PIRSF" id="PIRSF005578">
    <property type="entry name" value="TlyA"/>
    <property type="match status" value="1"/>
</dbReference>
<dbReference type="Pfam" id="PF01728">
    <property type="entry name" value="FtsJ"/>
    <property type="match status" value="1"/>
</dbReference>
<dbReference type="Gene3D" id="3.10.290.10">
    <property type="entry name" value="RNA-binding S4 domain"/>
    <property type="match status" value="1"/>
</dbReference>
<dbReference type="EMBL" id="CP001785">
    <property type="protein sequence ID" value="ACX52499.1"/>
    <property type="molecule type" value="Genomic_DNA"/>
</dbReference>
<dbReference type="OrthoDB" id="9784736at2"/>
<dbReference type="KEGG" id="adg:Adeg_1397"/>
<comment type="similarity">
    <text evidence="2">Belongs to the TlyA family.</text>
</comment>
<dbReference type="InterPro" id="IPR004538">
    <property type="entry name" value="Hemolysin_A/TlyA"/>
</dbReference>
<dbReference type="InterPro" id="IPR029063">
    <property type="entry name" value="SAM-dependent_MTases_sf"/>
</dbReference>
<dbReference type="GO" id="GO:0032259">
    <property type="term" value="P:methylation"/>
    <property type="evidence" value="ECO:0007669"/>
    <property type="project" value="InterPro"/>
</dbReference>
<dbReference type="CDD" id="cd00165">
    <property type="entry name" value="S4"/>
    <property type="match status" value="1"/>
</dbReference>
<organism evidence="5 6">
    <name type="scientific">Ammonifex degensii (strain DSM 10501 / KC4)</name>
    <dbReference type="NCBI Taxonomy" id="429009"/>
    <lineage>
        <taxon>Bacteria</taxon>
        <taxon>Bacillati</taxon>
        <taxon>Bacillota</taxon>
        <taxon>Clostridia</taxon>
        <taxon>Thermoanaerobacterales</taxon>
        <taxon>Thermoanaerobacteraceae</taxon>
        <taxon>Ammonifex</taxon>
    </lineage>
</organism>
<dbReference type="Proteomes" id="UP000002620">
    <property type="component" value="Chromosome"/>
</dbReference>
<feature type="domain" description="RNA-binding S4" evidence="4">
    <location>
        <begin position="6"/>
        <end position="73"/>
    </location>
</feature>
<reference evidence="5 6" key="1">
    <citation type="submission" date="2009-10" db="EMBL/GenBank/DDBJ databases">
        <title>Complete sequence of chromosome of Ammonifex degensii KC4.</title>
        <authorList>
            <consortium name="US DOE Joint Genome Institute"/>
            <person name="Kerfeld C."/>
            <person name="Goodner B."/>
            <person name="Huber H."/>
            <person name="Stetter K."/>
            <person name="Lucas S."/>
            <person name="Copeland A."/>
            <person name="Lapidus A."/>
            <person name="Glavina del Rio T."/>
            <person name="Dalin E."/>
            <person name="Tice H."/>
            <person name="Bruce D."/>
            <person name="Goodwin L."/>
            <person name="Pitluck S."/>
            <person name="Saunders E."/>
            <person name="Brettin T."/>
            <person name="Detter J.C."/>
            <person name="Han C."/>
            <person name="Larimer F."/>
            <person name="Land M."/>
            <person name="Hauser L."/>
            <person name="Kyrpides N."/>
            <person name="Ovchinnikova G."/>
            <person name="Richardson P."/>
        </authorList>
    </citation>
    <scope>NUCLEOTIDE SEQUENCE [LARGE SCALE GENOMIC DNA]</scope>
    <source>
        <strain evidence="6">DSM 10501 / KC4</strain>
    </source>
</reference>
<dbReference type="PANTHER" id="PTHR32319:SF0">
    <property type="entry name" value="BACTERIAL HEMOLYSIN-LIKE PROTEIN"/>
    <property type="match status" value="1"/>
</dbReference>
<keyword evidence="6" id="KW-1185">Reference proteome</keyword>
<evidence type="ECO:0000259" key="4">
    <source>
        <dbReference type="SMART" id="SM00363"/>
    </source>
</evidence>
<evidence type="ECO:0000313" key="5">
    <source>
        <dbReference type="EMBL" id="ACX52499.1"/>
    </source>
</evidence>
<sequence>MTSRRRRLDILLVEQGYFPSRERARQAILAGQVLVNGQRAAKPGRMVGPEDRVEVLRGTEEPPYVSRGGEKLAHALRFFGIDLKDLVVIDVGASTGGFTDCALRAGARKVFAVDVGYGQLDWRLRQDPRVVVLERTNIRYLLPETLGELADFATIDVSFISLTKVLPAVGRLLKPEGRGLALIKPQFEAGPEKVGKKGVVRDPAVHVEVCHKVLDFLREQGWEVRGLTFSPLRGGEGNIEFFVYFSLVPGCPWPGTVEEVVAEAHTYFAEKGRKPE</sequence>
<dbReference type="AlphaFoldDB" id="C9R870"/>